<dbReference type="PANTHER" id="PTHR43775:SF29">
    <property type="entry name" value="ASPERFURANONE POLYKETIDE SYNTHASE AFOG-RELATED"/>
    <property type="match status" value="1"/>
</dbReference>
<dbReference type="SUPFAM" id="SSF47336">
    <property type="entry name" value="ACP-like"/>
    <property type="match status" value="1"/>
</dbReference>
<feature type="domain" description="PKS/mFAS DH" evidence="13">
    <location>
        <begin position="951"/>
        <end position="1260"/>
    </location>
</feature>
<feature type="region of interest" description="Disordered" evidence="10">
    <location>
        <begin position="1"/>
        <end position="26"/>
    </location>
</feature>
<dbReference type="Gene3D" id="1.10.1200.10">
    <property type="entry name" value="ACP-like"/>
    <property type="match status" value="1"/>
</dbReference>
<keyword evidence="15" id="KW-1185">Reference proteome</keyword>
<dbReference type="InterPro" id="IPR057326">
    <property type="entry name" value="KR_dom"/>
</dbReference>
<keyword evidence="8" id="KW-0012">Acyltransferase</keyword>
<sequence>MTIKSQGPWANGTHGTPTNGGNVMSDPKRESLAIVGMACRFAGDATSPEKLWDLVSQGRDAWSTVPGDRFNQQAFFHPQSDLLSTMSMKGGFFLREDPGAFDTSFFNLSAEVAAAMDPQIRIQLEIVFEALESAGIPLSSVVGSNTAVFTGSFTKDYHDLQLRDPLKMSRAFVTGNYAAMLANHVSHFFDLKGPSVAVDTGCSTSLMGLHFAAQSLRDGDSDCAIVGGACLNLNPDAFVNLSTLQTCGPDGKCYAFDARAQGYGRGDGVAAIVLKRLSAAIRDGDVIRAIVRETAANQDGHTPTITAPNSDVQRNLIAATYARARLNPLDTAVVEAHGTGTRVGDPAEARAIGEAMGRGRDNPLYVGSVKTNLGHTEAASGLAAVIKMVLALEHREIPPSLNFEKANPEIDLPGLGLLIPTKLQVWRSKGPRRVSINNFGYGGTNTHVIMEEAPAEPVVSNTRGQLPSHQLFLLSARHKNSTQQMAADLKRYLESSGEKKFLNASAFADLAYTLTERRTRFPWTLAVSASRLADLVKALEESTVQNSPSSDRAPRLGFVFNGQGAQWYAMGRELSASYPVYQHTLKECDEIIQSFGADWSLLAELERSQETSQVNEVMFSMSLTCAVQLALVRLLHDFGIEPAAVTGHSSGEIAAAFAAGALTLHDAMAATYFRGFVTAHHLSTAAQHTPGGMLAVGVGASDAKPYVDAIATGRVVIACENSPSSITLSGDMAGIEELAAKFTSQGIFVRKLVVQTAFHSHHMMPLQKKYRAALEKHMAKQRKFKEKDVLFMSPVTGTKVEDAISLGPEHWVQNMTDPVLFHDSFRNMVATEHQDGKMAQNVDVIVEIGPHSALAGPIRQCLKSLPLKGFSVSYAACLERGKDAVLTMQGLAGFLVSRGYPVNTSHVNTPNGQQGLQVVPGLPSYAWNHTQRFWHESRISNEHRFRKHPQHDLLGLRLTGTSDRSPIWRQIVRSGELPWVRDHVVQGDMVFPGAGYITMAIEAMRQLHSSESAITGYLLEEIEILRATVIPEDNEGVELQLFLEPVSEKALHAGKRVFRIYAAASDGAWAEAARGYITVDLSSTRSNPTLRSTREINMAALCRGVTVPKAFYESLATVGIKHGQSFQALVAIRKGGDDQSLSTLVVPDSAAQMPYNWQQPHVIHPITLDAVFQAAYTALSTKARNTVGAAVPRFVKSLFISPDISPEPGTHLRASSRILHYHQQGFDASLAVRPSQSTDNHMVIEVDTMRFRSVGAADSDSSDAPMKICAFEEWVPSVQLNQPHGMFDIQLQRAADPNEISLSQELTRAAYHLITDAMALVTQEDVAQLEWYHTSLYRWMQLQLQLAMDDKLAPRSSKWARATPGAKAALLDRVAGASTNGALTVRVGRNLLAILRKEVAPLEVMLKGGLLYQFYREMLHFTESTKQLAEIARAITRERPRARILEIGAGTGGCTGPVLTALGGEGVIPASFEHYTFTDISSGFFQAARDRFAAFGDLLSYQPLNIEQDPAQQGFTEKYDLIIAAQVLHATKKMSVTMHNVRKLLKDDGKLLMVETTRDTVDGHFIFGTLPGWWLSEEPERRYSPNMSLQQWRPILENAGFTGIDLDIWDCEDEEHRAMSVIMSTAIPEEMPTYDTRVALVYDTPELSLDWLRGLAQKVKDFTGSAPEITGLNEVNIQDKLCIFLSGLNGMAMKHDEHSFDSIKTLATKSKGLLWVTTGSAINCELPENALHKGFLRTCRVEDRSRRFGSLDLDPCRGWDSESQTLIAKVFATIFNNASNAPEDFEYAERKGQILLPRLNRDLLENEKFINHGSKIEMQPFVQNRPNGRILKLEVTKPGLLDSIIFRDDEDSDLPIPGGWVEVQPQAYGINFRDVMSAMGQLDEKQELGVESAGVITRVGPNCSGLQPGTRVIALTPHGHISARVRVPWHNVVTIPEDMEFSEAASVAAVFATAYYSMFDVARVEEGETMLVHAAAGGVGQACIILAQWKGIRVLATVGSAEKRDFLIHTYGLPNEHIFSSRDESFVSGVLDATNQQGVDVVINSLAGPLLNATWDIVAQHGRFVEIGKRDIHSNKALEMRPFRKAVGFTAVDLVQLCDTRGHIVQRVLVAVMNLMKTRAIGNISPVVKYPISDIARAFRTMQAGKHMGKIVVVPNANDMVKTLPRTEVARLPSNASYLIIGGLGGIGRAYARWMVEHGGKHLILLSRSAANGPNSSSLKMELSTLGAQIMLKNCDAADMASLKTVLAECNESMPPVRGIVHGGMVLHDSILERMTYTQWTDALAAKVTATKHLHDLFPRAEDLDFFIILSSAFGVIGSASQANYTAGGTFQDAVARQRAAAGMPCVTIDLGMVDGVGYVAENKAGVADRLLSSGHRQLTEHDLLQLLDYCVRHPLRTPRTAQIITGLASSAVRKQSWGKELRFAALADDGASRGDASAVKTGSSTRCGTGLKDRLRNASTVEEGSNMVEKAVIEKLADMFVIPEQDIDATKPLAQYGVDSLVAVELRNWLVPMTQCEMSIFDLLGASSLKGLATSIATRTASTK</sequence>
<dbReference type="Pfam" id="PF08242">
    <property type="entry name" value="Methyltransf_12"/>
    <property type="match status" value="1"/>
</dbReference>
<dbReference type="InterPro" id="IPR042104">
    <property type="entry name" value="PKS_dehydratase_sf"/>
</dbReference>
<evidence type="ECO:0000313" key="15">
    <source>
        <dbReference type="Proteomes" id="UP000800040"/>
    </source>
</evidence>
<dbReference type="SUPFAM" id="SSF51735">
    <property type="entry name" value="NAD(P)-binding Rossmann-fold domains"/>
    <property type="match status" value="2"/>
</dbReference>
<dbReference type="Gene3D" id="3.40.50.150">
    <property type="entry name" value="Vaccinia Virus protein VP39"/>
    <property type="match status" value="1"/>
</dbReference>
<evidence type="ECO:0000256" key="9">
    <source>
        <dbReference type="PROSITE-ProRule" id="PRU01363"/>
    </source>
</evidence>
<proteinExistence type="predicted"/>
<dbReference type="InterPro" id="IPR032821">
    <property type="entry name" value="PKS_assoc"/>
</dbReference>
<organism evidence="14 15">
    <name type="scientific">Decorospora gaudefroyi</name>
    <dbReference type="NCBI Taxonomy" id="184978"/>
    <lineage>
        <taxon>Eukaryota</taxon>
        <taxon>Fungi</taxon>
        <taxon>Dikarya</taxon>
        <taxon>Ascomycota</taxon>
        <taxon>Pezizomycotina</taxon>
        <taxon>Dothideomycetes</taxon>
        <taxon>Pleosporomycetidae</taxon>
        <taxon>Pleosporales</taxon>
        <taxon>Pleosporineae</taxon>
        <taxon>Pleosporaceae</taxon>
        <taxon>Decorospora</taxon>
    </lineage>
</organism>
<dbReference type="InterPro" id="IPR029063">
    <property type="entry name" value="SAM-dependent_MTases_sf"/>
</dbReference>
<dbReference type="InterPro" id="IPR049551">
    <property type="entry name" value="PKS_DH_C"/>
</dbReference>
<dbReference type="SMART" id="SM00825">
    <property type="entry name" value="PKS_KS"/>
    <property type="match status" value="1"/>
</dbReference>
<dbReference type="GO" id="GO:0031177">
    <property type="term" value="F:phosphopantetheine binding"/>
    <property type="evidence" value="ECO:0007669"/>
    <property type="project" value="InterPro"/>
</dbReference>
<dbReference type="GO" id="GO:0006633">
    <property type="term" value="P:fatty acid biosynthetic process"/>
    <property type="evidence" value="ECO:0007669"/>
    <property type="project" value="InterPro"/>
</dbReference>
<dbReference type="Gene3D" id="3.40.50.720">
    <property type="entry name" value="NAD(P)-binding Rossmann-like Domain"/>
    <property type="match status" value="1"/>
</dbReference>
<dbReference type="SMART" id="SM00823">
    <property type="entry name" value="PKS_PP"/>
    <property type="match status" value="1"/>
</dbReference>
<feature type="domain" description="Ketosynthase family 3 (KS3)" evidence="12">
    <location>
        <begin position="29"/>
        <end position="452"/>
    </location>
</feature>
<dbReference type="InterPro" id="IPR011032">
    <property type="entry name" value="GroES-like_sf"/>
</dbReference>
<dbReference type="CDD" id="cd02440">
    <property type="entry name" value="AdoMet_MTases"/>
    <property type="match status" value="1"/>
</dbReference>
<dbReference type="CDD" id="cd05195">
    <property type="entry name" value="enoyl_red"/>
    <property type="match status" value="1"/>
</dbReference>
<protein>
    <submittedName>
        <fullName evidence="14">Reducing type I polyketide synthase</fullName>
    </submittedName>
</protein>
<reference evidence="14" key="1">
    <citation type="submission" date="2020-01" db="EMBL/GenBank/DDBJ databases">
        <authorList>
            <consortium name="DOE Joint Genome Institute"/>
            <person name="Haridas S."/>
            <person name="Albert R."/>
            <person name="Binder M."/>
            <person name="Bloem J."/>
            <person name="Labutti K."/>
            <person name="Salamov A."/>
            <person name="Andreopoulos B."/>
            <person name="Baker S.E."/>
            <person name="Barry K."/>
            <person name="Bills G."/>
            <person name="Bluhm B.H."/>
            <person name="Cannon C."/>
            <person name="Castanera R."/>
            <person name="Culley D.E."/>
            <person name="Daum C."/>
            <person name="Ezra D."/>
            <person name="Gonzalez J.B."/>
            <person name="Henrissat B."/>
            <person name="Kuo A."/>
            <person name="Liang C."/>
            <person name="Lipzen A."/>
            <person name="Lutzoni F."/>
            <person name="Magnuson J."/>
            <person name="Mondo S."/>
            <person name="Nolan M."/>
            <person name="Ohm R."/>
            <person name="Pangilinan J."/>
            <person name="Park H.-J."/>
            <person name="Ramirez L."/>
            <person name="Alfaro M."/>
            <person name="Sun H."/>
            <person name="Tritt A."/>
            <person name="Yoshinaga Y."/>
            <person name="Zwiers L.-H."/>
            <person name="Turgeon B.G."/>
            <person name="Goodwin S.B."/>
            <person name="Spatafora J.W."/>
            <person name="Crous P.W."/>
            <person name="Grigoriev I.V."/>
        </authorList>
    </citation>
    <scope>NUCLEOTIDE SEQUENCE</scope>
    <source>
        <strain evidence="14">P77</strain>
    </source>
</reference>
<dbReference type="GO" id="GO:1901336">
    <property type="term" value="P:lactone biosynthetic process"/>
    <property type="evidence" value="ECO:0007669"/>
    <property type="project" value="UniProtKB-ARBA"/>
</dbReference>
<dbReference type="InterPro" id="IPR016036">
    <property type="entry name" value="Malonyl_transacylase_ACP-bd"/>
</dbReference>
<keyword evidence="7" id="KW-0511">Multifunctional enzyme</keyword>
<dbReference type="PANTHER" id="PTHR43775">
    <property type="entry name" value="FATTY ACID SYNTHASE"/>
    <property type="match status" value="1"/>
</dbReference>
<keyword evidence="2" id="KW-0597">Phosphoprotein</keyword>
<dbReference type="Pfam" id="PF00698">
    <property type="entry name" value="Acyl_transf_1"/>
    <property type="match status" value="1"/>
</dbReference>
<dbReference type="Pfam" id="PF13602">
    <property type="entry name" value="ADH_zinc_N_2"/>
    <property type="match status" value="1"/>
</dbReference>
<evidence type="ECO:0000256" key="2">
    <source>
        <dbReference type="ARBA" id="ARBA00022553"/>
    </source>
</evidence>
<dbReference type="PROSITE" id="PS52004">
    <property type="entry name" value="KS3_2"/>
    <property type="match status" value="1"/>
</dbReference>
<evidence type="ECO:0000256" key="4">
    <source>
        <dbReference type="ARBA" id="ARBA00022679"/>
    </source>
</evidence>
<feature type="domain" description="Carrier" evidence="11">
    <location>
        <begin position="2464"/>
        <end position="2541"/>
    </location>
</feature>
<dbReference type="InterPro" id="IPR014030">
    <property type="entry name" value="Ketoacyl_synth_N"/>
</dbReference>
<dbReference type="InterPro" id="IPR020843">
    <property type="entry name" value="ER"/>
</dbReference>
<accession>A0A6A5K4E7</accession>
<keyword evidence="3" id="KW-0489">Methyltransferase</keyword>
<evidence type="ECO:0000256" key="8">
    <source>
        <dbReference type="ARBA" id="ARBA00023315"/>
    </source>
</evidence>
<dbReference type="InterPro" id="IPR009081">
    <property type="entry name" value="PP-bd_ACP"/>
</dbReference>
<evidence type="ECO:0000313" key="14">
    <source>
        <dbReference type="EMBL" id="KAF1829172.1"/>
    </source>
</evidence>
<dbReference type="SMART" id="SM00826">
    <property type="entry name" value="PKS_DH"/>
    <property type="match status" value="1"/>
</dbReference>
<dbReference type="GO" id="GO:0004312">
    <property type="term" value="F:fatty acid synthase activity"/>
    <property type="evidence" value="ECO:0007669"/>
    <property type="project" value="TreeGrafter"/>
</dbReference>
<dbReference type="InterPro" id="IPR056501">
    <property type="entry name" value="NAD-bd_HRPKS_sdrA"/>
</dbReference>
<dbReference type="InterPro" id="IPR020807">
    <property type="entry name" value="PKS_DH"/>
</dbReference>
<dbReference type="SUPFAM" id="SSF53335">
    <property type="entry name" value="S-adenosyl-L-methionine-dependent methyltransferases"/>
    <property type="match status" value="1"/>
</dbReference>
<gene>
    <name evidence="14" type="ORF">BDW02DRAFT_602772</name>
</gene>
<dbReference type="Pfam" id="PF14765">
    <property type="entry name" value="PS-DH"/>
    <property type="match status" value="1"/>
</dbReference>
<dbReference type="Pfam" id="PF00109">
    <property type="entry name" value="ketoacyl-synt"/>
    <property type="match status" value="1"/>
</dbReference>
<dbReference type="SUPFAM" id="SSF55048">
    <property type="entry name" value="Probable ACP-binding domain of malonyl-CoA ACP transacylase"/>
    <property type="match status" value="1"/>
</dbReference>
<dbReference type="Pfam" id="PF23297">
    <property type="entry name" value="ACP_SdgA_C"/>
    <property type="match status" value="1"/>
</dbReference>
<dbReference type="CDD" id="cd05274">
    <property type="entry name" value="KR_FAS_SDR_x"/>
    <property type="match status" value="1"/>
</dbReference>
<evidence type="ECO:0000259" key="12">
    <source>
        <dbReference type="PROSITE" id="PS52004"/>
    </source>
</evidence>
<dbReference type="Pfam" id="PF08240">
    <property type="entry name" value="ADH_N"/>
    <property type="match status" value="1"/>
</dbReference>
<dbReference type="SMART" id="SM00827">
    <property type="entry name" value="PKS_AT"/>
    <property type="match status" value="1"/>
</dbReference>
<evidence type="ECO:0000256" key="1">
    <source>
        <dbReference type="ARBA" id="ARBA00022450"/>
    </source>
</evidence>
<keyword evidence="6" id="KW-0560">Oxidoreductase</keyword>
<dbReference type="InterPro" id="IPR001227">
    <property type="entry name" value="Ac_transferase_dom_sf"/>
</dbReference>
<dbReference type="Pfam" id="PF21089">
    <property type="entry name" value="PKS_DH_N"/>
    <property type="match status" value="1"/>
</dbReference>
<dbReference type="PROSITE" id="PS00012">
    <property type="entry name" value="PHOSPHOPANTETHEINE"/>
    <property type="match status" value="1"/>
</dbReference>
<dbReference type="SUPFAM" id="SSF52151">
    <property type="entry name" value="FabD/lysophospholipase-like"/>
    <property type="match status" value="1"/>
</dbReference>
<dbReference type="Gene3D" id="3.40.366.10">
    <property type="entry name" value="Malonyl-Coenzyme A Acyl Carrier Protein, domain 2"/>
    <property type="match status" value="1"/>
</dbReference>
<dbReference type="PROSITE" id="PS00606">
    <property type="entry name" value="KS3_1"/>
    <property type="match status" value="1"/>
</dbReference>
<feature type="region of interest" description="C-terminal hotdog fold" evidence="9">
    <location>
        <begin position="1103"/>
        <end position="1260"/>
    </location>
</feature>
<feature type="active site" description="Proton acceptor; for dehydratase activity" evidence="9">
    <location>
        <position position="983"/>
    </location>
</feature>
<dbReference type="PROSITE" id="PS50075">
    <property type="entry name" value="CARRIER"/>
    <property type="match status" value="1"/>
</dbReference>
<dbReference type="OrthoDB" id="329835at2759"/>
<dbReference type="SMART" id="SM00822">
    <property type="entry name" value="PKS_KR"/>
    <property type="match status" value="1"/>
</dbReference>
<dbReference type="InterPro" id="IPR020806">
    <property type="entry name" value="PKS_PP-bd"/>
</dbReference>
<dbReference type="EMBL" id="ML975461">
    <property type="protein sequence ID" value="KAF1829172.1"/>
    <property type="molecule type" value="Genomic_DNA"/>
</dbReference>
<dbReference type="Pfam" id="PF23114">
    <property type="entry name" value="NAD-bd_HRPKS_sdrA"/>
    <property type="match status" value="1"/>
</dbReference>
<dbReference type="InterPro" id="IPR036736">
    <property type="entry name" value="ACP-like_sf"/>
</dbReference>
<evidence type="ECO:0000256" key="10">
    <source>
        <dbReference type="SAM" id="MobiDB-lite"/>
    </source>
</evidence>
<dbReference type="InterPro" id="IPR013968">
    <property type="entry name" value="PKS_KR"/>
</dbReference>
<dbReference type="InterPro" id="IPR018201">
    <property type="entry name" value="Ketoacyl_synth_AS"/>
</dbReference>
<evidence type="ECO:0000256" key="3">
    <source>
        <dbReference type="ARBA" id="ARBA00022603"/>
    </source>
</evidence>
<dbReference type="CDD" id="cd00833">
    <property type="entry name" value="PKS"/>
    <property type="match status" value="1"/>
</dbReference>
<dbReference type="Pfam" id="PF16197">
    <property type="entry name" value="KAsynt_C_assoc"/>
    <property type="match status" value="1"/>
</dbReference>
<evidence type="ECO:0000259" key="13">
    <source>
        <dbReference type="PROSITE" id="PS52019"/>
    </source>
</evidence>
<dbReference type="GO" id="GO:0008168">
    <property type="term" value="F:methyltransferase activity"/>
    <property type="evidence" value="ECO:0007669"/>
    <property type="project" value="UniProtKB-KW"/>
</dbReference>
<dbReference type="Gene3D" id="3.40.47.10">
    <property type="match status" value="1"/>
</dbReference>
<dbReference type="GO" id="GO:0032259">
    <property type="term" value="P:methylation"/>
    <property type="evidence" value="ECO:0007669"/>
    <property type="project" value="UniProtKB-KW"/>
</dbReference>
<feature type="active site" description="Proton donor; for dehydratase activity" evidence="9">
    <location>
        <position position="1169"/>
    </location>
</feature>
<dbReference type="InterPro" id="IPR014043">
    <property type="entry name" value="Acyl_transferase_dom"/>
</dbReference>
<dbReference type="PROSITE" id="PS52019">
    <property type="entry name" value="PKS_MFAS_DH"/>
    <property type="match status" value="1"/>
</dbReference>
<dbReference type="InterPro" id="IPR020841">
    <property type="entry name" value="PKS_Beta-ketoAc_synthase_dom"/>
</dbReference>
<dbReference type="Gene3D" id="3.90.180.10">
    <property type="entry name" value="Medium-chain alcohol dehydrogenases, catalytic domain"/>
    <property type="match status" value="1"/>
</dbReference>
<dbReference type="Pfam" id="PF08659">
    <property type="entry name" value="KR"/>
    <property type="match status" value="1"/>
</dbReference>
<feature type="compositionally biased region" description="Low complexity" evidence="10">
    <location>
        <begin position="11"/>
        <end position="22"/>
    </location>
</feature>
<dbReference type="InterPro" id="IPR049900">
    <property type="entry name" value="PKS_mFAS_DH"/>
</dbReference>
<dbReference type="InterPro" id="IPR006162">
    <property type="entry name" value="Ppantetheine_attach_site"/>
</dbReference>
<dbReference type="GO" id="GO:0016491">
    <property type="term" value="F:oxidoreductase activity"/>
    <property type="evidence" value="ECO:0007669"/>
    <property type="project" value="UniProtKB-KW"/>
</dbReference>
<dbReference type="InterPro" id="IPR013154">
    <property type="entry name" value="ADH-like_N"/>
</dbReference>
<dbReference type="SUPFAM" id="SSF50129">
    <property type="entry name" value="GroES-like"/>
    <property type="match status" value="1"/>
</dbReference>
<keyword evidence="5" id="KW-0521">NADP</keyword>
<dbReference type="InterPro" id="IPR013217">
    <property type="entry name" value="Methyltransf_12"/>
</dbReference>
<keyword evidence="4" id="KW-0808">Transferase</keyword>
<dbReference type="FunFam" id="3.40.50.720:FF:000209">
    <property type="entry name" value="Polyketide synthase Pks12"/>
    <property type="match status" value="1"/>
</dbReference>
<evidence type="ECO:0000259" key="11">
    <source>
        <dbReference type="PROSITE" id="PS50075"/>
    </source>
</evidence>
<dbReference type="InterPro" id="IPR016039">
    <property type="entry name" value="Thiolase-like"/>
</dbReference>
<dbReference type="GO" id="GO:0030639">
    <property type="term" value="P:polyketide biosynthetic process"/>
    <property type="evidence" value="ECO:0007669"/>
    <property type="project" value="UniProtKB-ARBA"/>
</dbReference>
<dbReference type="InterPro" id="IPR014031">
    <property type="entry name" value="Ketoacyl_synth_C"/>
</dbReference>
<dbReference type="SMART" id="SM00829">
    <property type="entry name" value="PKS_ER"/>
    <property type="match status" value="1"/>
</dbReference>
<dbReference type="FunFam" id="3.40.366.10:FF:000002">
    <property type="entry name" value="Probable polyketide synthase 2"/>
    <property type="match status" value="1"/>
</dbReference>
<feature type="region of interest" description="N-terminal hotdog fold" evidence="9">
    <location>
        <begin position="951"/>
        <end position="1084"/>
    </location>
</feature>
<evidence type="ECO:0000256" key="5">
    <source>
        <dbReference type="ARBA" id="ARBA00022857"/>
    </source>
</evidence>
<evidence type="ECO:0000256" key="7">
    <source>
        <dbReference type="ARBA" id="ARBA00023268"/>
    </source>
</evidence>
<dbReference type="Proteomes" id="UP000800040">
    <property type="component" value="Unassembled WGS sequence"/>
</dbReference>
<name>A0A6A5K4E7_9PLEO</name>
<dbReference type="InterPro" id="IPR050091">
    <property type="entry name" value="PKS_NRPS_Biosynth_Enz"/>
</dbReference>
<evidence type="ECO:0000256" key="6">
    <source>
        <dbReference type="ARBA" id="ARBA00023002"/>
    </source>
</evidence>
<dbReference type="InterPro" id="IPR049552">
    <property type="entry name" value="PKS_DH_N"/>
</dbReference>
<dbReference type="SUPFAM" id="SSF53901">
    <property type="entry name" value="Thiolase-like"/>
    <property type="match status" value="1"/>
</dbReference>
<dbReference type="Gene3D" id="3.10.129.110">
    <property type="entry name" value="Polyketide synthase dehydratase"/>
    <property type="match status" value="1"/>
</dbReference>
<dbReference type="InterPro" id="IPR036291">
    <property type="entry name" value="NAD(P)-bd_dom_sf"/>
</dbReference>
<dbReference type="GO" id="GO:0004315">
    <property type="term" value="F:3-oxoacyl-[acyl-carrier-protein] synthase activity"/>
    <property type="evidence" value="ECO:0007669"/>
    <property type="project" value="InterPro"/>
</dbReference>
<dbReference type="Pfam" id="PF02801">
    <property type="entry name" value="Ketoacyl-synt_C"/>
    <property type="match status" value="1"/>
</dbReference>
<keyword evidence="1" id="KW-0596">Phosphopantetheine</keyword>
<dbReference type="InterPro" id="IPR016035">
    <property type="entry name" value="Acyl_Trfase/lysoPLipase"/>
</dbReference>